<reference evidence="1" key="1">
    <citation type="journal article" date="2021" name="New Phytol.">
        <title>Evolutionary innovations through gain and loss of genes in the ectomycorrhizal Boletales.</title>
        <authorList>
            <person name="Wu G."/>
            <person name="Miyauchi S."/>
            <person name="Morin E."/>
            <person name="Kuo A."/>
            <person name="Drula E."/>
            <person name="Varga T."/>
            <person name="Kohler A."/>
            <person name="Feng B."/>
            <person name="Cao Y."/>
            <person name="Lipzen A."/>
            <person name="Daum C."/>
            <person name="Hundley H."/>
            <person name="Pangilinan J."/>
            <person name="Johnson J."/>
            <person name="Barry K."/>
            <person name="LaButti K."/>
            <person name="Ng V."/>
            <person name="Ahrendt S."/>
            <person name="Min B."/>
            <person name="Choi I.G."/>
            <person name="Park H."/>
            <person name="Plett J.M."/>
            <person name="Magnuson J."/>
            <person name="Spatafora J.W."/>
            <person name="Nagy L.G."/>
            <person name="Henrissat B."/>
            <person name="Grigoriev I.V."/>
            <person name="Yang Z.L."/>
            <person name="Xu J."/>
            <person name="Martin F.M."/>
        </authorList>
    </citation>
    <scope>NUCLEOTIDE SEQUENCE</scope>
    <source>
        <strain evidence="1">ATCC 28755</strain>
    </source>
</reference>
<proteinExistence type="predicted"/>
<sequence length="345" mass="36592">MDTNTSAIAAFIDAQRALLARTQNDIAALSKLRASLTTLTRANPIPDIPALTPLAAYAPHPHPLSFLPLHPVANADIEPLRALARAARAKNTPCTTQCMPLSPLQQLVKDARKAVPPLCDEDTDAPPSVPAPSGIKIKIKINRTAKGDKARENEGETEGADETSHPPHITNTNLPPSASGLSTSTSAPASPSPSPSLSPAPVASSSTSTYADPPPTSSTPTPTPTLIHNPPSPGPSRKPSPGPSHKPKRSSASETYKLPWSVAEQHLLERLLEEIGPQERNRGLGGSREDLVDMGILGAGVGIEEEKSWIWSKISLAMHGRRTPRQVASRVQKYREKLSRAGIEG</sequence>
<evidence type="ECO:0000313" key="2">
    <source>
        <dbReference type="Proteomes" id="UP000790377"/>
    </source>
</evidence>
<dbReference type="EMBL" id="MU268282">
    <property type="protein sequence ID" value="KAH7905067.1"/>
    <property type="molecule type" value="Genomic_DNA"/>
</dbReference>
<evidence type="ECO:0000313" key="1">
    <source>
        <dbReference type="EMBL" id="KAH7905067.1"/>
    </source>
</evidence>
<protein>
    <submittedName>
        <fullName evidence="1">Uncharacterized protein</fullName>
    </submittedName>
</protein>
<dbReference type="Proteomes" id="UP000790377">
    <property type="component" value="Unassembled WGS sequence"/>
</dbReference>
<accession>A0ACB7ZW14</accession>
<comment type="caution">
    <text evidence="1">The sequence shown here is derived from an EMBL/GenBank/DDBJ whole genome shotgun (WGS) entry which is preliminary data.</text>
</comment>
<keyword evidence="2" id="KW-1185">Reference proteome</keyword>
<gene>
    <name evidence="1" type="ORF">BJ138DRAFT_1183816</name>
</gene>
<organism evidence="1 2">
    <name type="scientific">Hygrophoropsis aurantiaca</name>
    <dbReference type="NCBI Taxonomy" id="72124"/>
    <lineage>
        <taxon>Eukaryota</taxon>
        <taxon>Fungi</taxon>
        <taxon>Dikarya</taxon>
        <taxon>Basidiomycota</taxon>
        <taxon>Agaricomycotina</taxon>
        <taxon>Agaricomycetes</taxon>
        <taxon>Agaricomycetidae</taxon>
        <taxon>Boletales</taxon>
        <taxon>Coniophorineae</taxon>
        <taxon>Hygrophoropsidaceae</taxon>
        <taxon>Hygrophoropsis</taxon>
    </lineage>
</organism>
<name>A0ACB7ZW14_9AGAM</name>